<sequence>MNANDLVILGPELSHKLNWADAVEALRKGHTFPRATISDMLIPMSDGELLTRSAAIPGLGAGTKSVTIRPDNRALSPPAPSVQGLFTLFDKERGHPVGLVEGAVLTLWKTVADSLLGASYLAMPKPSSMAVIGTGPIARGLLEGYTSLYPQLTDIRIWGRTRVRAQAIADAMTFEVTVCDSPETAVRGVDIVTSAVGSRSPVISGNWVKDGAHVDLIGAHGPEMREGDDELIARASLFVDSRETVLEHIGELCIPISQGVISTKDVKGDLYDLVEGEGEKHRCETTVFKNGGGAHLDLMMALYCFEQYYR</sequence>
<dbReference type="SUPFAM" id="SSF51735">
    <property type="entry name" value="NAD(P)-binding Rossmann-fold domains"/>
    <property type="match status" value="1"/>
</dbReference>
<dbReference type="Pfam" id="PF02423">
    <property type="entry name" value="OCD_Mu_crystall"/>
    <property type="match status" value="1"/>
</dbReference>
<evidence type="ECO:0000313" key="1">
    <source>
        <dbReference type="EMBL" id="UZP75484.1"/>
    </source>
</evidence>
<dbReference type="PANTHER" id="PTHR13812">
    <property type="entry name" value="KETIMINE REDUCTASE MU-CRYSTALLIN"/>
    <property type="match status" value="1"/>
</dbReference>
<dbReference type="Proteomes" id="UP001317963">
    <property type="component" value="Chromosome"/>
</dbReference>
<dbReference type="InterPro" id="IPR036291">
    <property type="entry name" value="NAD(P)-bd_dom_sf"/>
</dbReference>
<dbReference type="InterPro" id="IPR003462">
    <property type="entry name" value="ODC_Mu_crystall"/>
</dbReference>
<dbReference type="EMBL" id="CP036501">
    <property type="protein sequence ID" value="UZP75484.1"/>
    <property type="molecule type" value="Genomic_DNA"/>
</dbReference>
<protein>
    <submittedName>
        <fullName evidence="1">Ornithine cyclodeaminase</fullName>
    </submittedName>
</protein>
<dbReference type="InterPro" id="IPR023401">
    <property type="entry name" value="ODC_N"/>
</dbReference>
<organism evidence="1 2">
    <name type="scientific">Candidatus Paraluminiphilus aquimaris</name>
    <dbReference type="NCBI Taxonomy" id="2518994"/>
    <lineage>
        <taxon>Bacteria</taxon>
        <taxon>Pseudomonadati</taxon>
        <taxon>Pseudomonadota</taxon>
        <taxon>Gammaproteobacteria</taxon>
        <taxon>Cellvibrionales</taxon>
        <taxon>Halieaceae</taxon>
        <taxon>Candidatus Paraluminiphilus</taxon>
    </lineage>
</organism>
<dbReference type="PANTHER" id="PTHR13812:SF19">
    <property type="entry name" value="KETIMINE REDUCTASE MU-CRYSTALLIN"/>
    <property type="match status" value="1"/>
</dbReference>
<name>A0ABY6Q860_9GAMM</name>
<keyword evidence="2" id="KW-1185">Reference proteome</keyword>
<accession>A0ABY6Q860</accession>
<dbReference type="RefSeq" id="WP_279241969.1">
    <property type="nucleotide sequence ID" value="NZ_CP036501.1"/>
</dbReference>
<reference evidence="1 2" key="1">
    <citation type="submission" date="2019-02" db="EMBL/GenBank/DDBJ databases">
        <title>Halieaceae_genomes.</title>
        <authorList>
            <person name="Li S.-H."/>
        </authorList>
    </citation>
    <scope>NUCLEOTIDE SEQUENCE [LARGE SCALE GENOMIC DNA]</scope>
    <source>
        <strain evidence="1 2">JH123</strain>
    </source>
</reference>
<proteinExistence type="predicted"/>
<dbReference type="Gene3D" id="3.30.1780.10">
    <property type="entry name" value="ornithine cyclodeaminase, domain 1"/>
    <property type="match status" value="1"/>
</dbReference>
<dbReference type="PIRSF" id="PIRSF001439">
    <property type="entry name" value="CryM"/>
    <property type="match status" value="1"/>
</dbReference>
<gene>
    <name evidence="1" type="ORF">E0F26_12375</name>
</gene>
<dbReference type="Gene3D" id="3.40.50.720">
    <property type="entry name" value="NAD(P)-binding Rossmann-like Domain"/>
    <property type="match status" value="1"/>
</dbReference>
<evidence type="ECO:0000313" key="2">
    <source>
        <dbReference type="Proteomes" id="UP001317963"/>
    </source>
</evidence>